<reference evidence="1 2" key="1">
    <citation type="submission" date="2018-08" db="EMBL/GenBank/DDBJ databases">
        <title>Fulvimarina sp. 85, whole genome shotgun sequence.</title>
        <authorList>
            <person name="Tuo L."/>
        </authorList>
    </citation>
    <scope>NUCLEOTIDE SEQUENCE [LARGE SCALE GENOMIC DNA]</scope>
    <source>
        <strain evidence="1 2">85</strain>
    </source>
</reference>
<dbReference type="InterPro" id="IPR008949">
    <property type="entry name" value="Isoprenoid_synthase_dom_sf"/>
</dbReference>
<dbReference type="SUPFAM" id="SSF48576">
    <property type="entry name" value="Terpenoid synthases"/>
    <property type="match status" value="1"/>
</dbReference>
<dbReference type="Pfam" id="PF00494">
    <property type="entry name" value="SQS_PSY"/>
    <property type="match status" value="1"/>
</dbReference>
<dbReference type="Proteomes" id="UP000264310">
    <property type="component" value="Unassembled WGS sequence"/>
</dbReference>
<proteinExistence type="predicted"/>
<comment type="caution">
    <text evidence="1">The sequence shown here is derived from an EMBL/GenBank/DDBJ whole genome shotgun (WGS) entry which is preliminary data.</text>
</comment>
<evidence type="ECO:0000313" key="2">
    <source>
        <dbReference type="Proteomes" id="UP000264310"/>
    </source>
</evidence>
<name>A0A371XAX3_9HYPH</name>
<dbReference type="AlphaFoldDB" id="A0A371XAX3"/>
<dbReference type="RefSeq" id="WP_116681611.1">
    <property type="nucleotide sequence ID" value="NZ_QURL01000001.1"/>
</dbReference>
<evidence type="ECO:0000313" key="1">
    <source>
        <dbReference type="EMBL" id="RFC66359.1"/>
    </source>
</evidence>
<dbReference type="OrthoDB" id="9814909at2"/>
<sequence>MNDTSRREDEIDAPASLALVHEQDRDRSLAMPFVPTEKKGAWAALHAFDIETARIRDLVSQPLPGEIRLQWWRDLISGGGSGGSGHPIADELLATIDRHDLPRAAFERFLEARIFDLYDDPFPSTGDLEGYAGETQSTLIMLSASILSPEDARAVSDAAGHAGVAVLVASLLRRLPVHLRRGWCPVPLDLLVAAGCTQEDFLRANAEPSSRAVSVFCAFGREHDARWRAHLADLPKPLRAAFLPASLASSYIDAAEKLGPGLRNGPVEIGPVGKTWRYWRTMRS</sequence>
<keyword evidence="2" id="KW-1185">Reference proteome</keyword>
<accession>A0A371XAX3</accession>
<gene>
    <name evidence="1" type="ORF">DYI37_02625</name>
</gene>
<protein>
    <submittedName>
        <fullName evidence="1">Squalene/phytoene synthase family protein</fullName>
    </submittedName>
</protein>
<dbReference type="EMBL" id="QURL01000001">
    <property type="protein sequence ID" value="RFC66359.1"/>
    <property type="molecule type" value="Genomic_DNA"/>
</dbReference>
<dbReference type="InterPro" id="IPR002060">
    <property type="entry name" value="Squ/phyt_synthse"/>
</dbReference>
<organism evidence="1 2">
    <name type="scientific">Fulvimarina endophytica</name>
    <dbReference type="NCBI Taxonomy" id="2293836"/>
    <lineage>
        <taxon>Bacteria</taxon>
        <taxon>Pseudomonadati</taxon>
        <taxon>Pseudomonadota</taxon>
        <taxon>Alphaproteobacteria</taxon>
        <taxon>Hyphomicrobiales</taxon>
        <taxon>Aurantimonadaceae</taxon>
        <taxon>Fulvimarina</taxon>
    </lineage>
</organism>
<dbReference type="Gene3D" id="1.10.600.10">
    <property type="entry name" value="Farnesyl Diphosphate Synthase"/>
    <property type="match status" value="1"/>
</dbReference>